<gene>
    <name evidence="3" type="ORF">B4915_08865</name>
</gene>
<dbReference type="Pfam" id="PF03724">
    <property type="entry name" value="META"/>
    <property type="match status" value="1"/>
</dbReference>
<evidence type="ECO:0000259" key="2">
    <source>
        <dbReference type="Pfam" id="PF03724"/>
    </source>
</evidence>
<sequence>MAAGVLALSLSACGTPGGGAAQSGESGEGNRVDVGQEVLGSWSSDEKGTPRLEFSEDGTVQGTDGCNGISTSYEVQDDRVVLKEFASTLKACLGVDDWLRGVHEVRPEGDTLLVSNAAGEEIGELHRDA</sequence>
<dbReference type="AlphaFoldDB" id="A0A2S9QN17"/>
<dbReference type="InterPro" id="IPR038670">
    <property type="entry name" value="HslJ-like_sf"/>
</dbReference>
<organism evidence="3 4">
    <name type="scientific">Leucobacter massiliensis</name>
    <dbReference type="NCBI Taxonomy" id="1686285"/>
    <lineage>
        <taxon>Bacteria</taxon>
        <taxon>Bacillati</taxon>
        <taxon>Actinomycetota</taxon>
        <taxon>Actinomycetes</taxon>
        <taxon>Micrococcales</taxon>
        <taxon>Microbacteriaceae</taxon>
        <taxon>Leucobacter</taxon>
    </lineage>
</organism>
<evidence type="ECO:0000313" key="3">
    <source>
        <dbReference type="EMBL" id="PRI10982.1"/>
    </source>
</evidence>
<evidence type="ECO:0000313" key="4">
    <source>
        <dbReference type="Proteomes" id="UP000238650"/>
    </source>
</evidence>
<protein>
    <recommendedName>
        <fullName evidence="2">DUF306 domain-containing protein</fullName>
    </recommendedName>
</protein>
<proteinExistence type="predicted"/>
<comment type="caution">
    <text evidence="3">The sequence shown here is derived from an EMBL/GenBank/DDBJ whole genome shotgun (WGS) entry which is preliminary data.</text>
</comment>
<reference evidence="3 4" key="1">
    <citation type="journal article" date="2017" name="New Microbes New Infect">
        <title>Genome sequence of 'Leucobacter massiliensis' sp. nov. isolated from human pharynx after travel to the 2014 Hajj.</title>
        <authorList>
            <person name="Leangapichart T."/>
            <person name="Gautret P."/>
            <person name="Nguyen T.T."/>
            <person name="Armstrong N."/>
            <person name="Rolain J.M."/>
        </authorList>
    </citation>
    <scope>NUCLEOTIDE SEQUENCE [LARGE SCALE GENOMIC DNA]</scope>
    <source>
        <strain evidence="3 4">122RC15</strain>
    </source>
</reference>
<name>A0A2S9QN17_9MICO</name>
<feature type="domain" description="DUF306" evidence="2">
    <location>
        <begin position="46"/>
        <end position="122"/>
    </location>
</feature>
<keyword evidence="4" id="KW-1185">Reference proteome</keyword>
<feature type="region of interest" description="Disordered" evidence="1">
    <location>
        <begin position="12"/>
        <end position="66"/>
    </location>
</feature>
<dbReference type="Gene3D" id="2.40.128.270">
    <property type="match status" value="1"/>
</dbReference>
<dbReference type="InterPro" id="IPR005184">
    <property type="entry name" value="DUF306_Meta_HslJ"/>
</dbReference>
<dbReference type="Proteomes" id="UP000238650">
    <property type="component" value="Unassembled WGS sequence"/>
</dbReference>
<dbReference type="EMBL" id="MWZD01000017">
    <property type="protein sequence ID" value="PRI10982.1"/>
    <property type="molecule type" value="Genomic_DNA"/>
</dbReference>
<feature type="compositionally biased region" description="Basic and acidic residues" evidence="1">
    <location>
        <begin position="44"/>
        <end position="54"/>
    </location>
</feature>
<evidence type="ECO:0000256" key="1">
    <source>
        <dbReference type="SAM" id="MobiDB-lite"/>
    </source>
</evidence>
<accession>A0A2S9QN17</accession>